<accession>A0A7X0UDV2</accession>
<evidence type="ECO:0000313" key="2">
    <source>
        <dbReference type="Proteomes" id="UP000575083"/>
    </source>
</evidence>
<name>A0A7X0UDV2_9BURK</name>
<evidence type="ECO:0000313" key="1">
    <source>
        <dbReference type="EMBL" id="MBB6564075.1"/>
    </source>
</evidence>
<proteinExistence type="predicted"/>
<dbReference type="Proteomes" id="UP000575083">
    <property type="component" value="Unassembled WGS sequence"/>
</dbReference>
<reference evidence="1 2" key="1">
    <citation type="submission" date="2020-08" db="EMBL/GenBank/DDBJ databases">
        <title>Functional genomics of gut bacteria from endangered species of beetles.</title>
        <authorList>
            <person name="Carlos-Shanley C."/>
        </authorList>
    </citation>
    <scope>NUCLEOTIDE SEQUENCE [LARGE SCALE GENOMIC DNA]</scope>
    <source>
        <strain evidence="1 2">S00198</strain>
    </source>
</reference>
<protein>
    <submittedName>
        <fullName evidence="1">Uncharacterized protein</fullName>
    </submittedName>
</protein>
<dbReference type="RefSeq" id="WP_184865733.1">
    <property type="nucleotide sequence ID" value="NZ_JACHLK010000028.1"/>
</dbReference>
<dbReference type="EMBL" id="JACHLK010000028">
    <property type="protein sequence ID" value="MBB6564075.1"/>
    <property type="molecule type" value="Genomic_DNA"/>
</dbReference>
<keyword evidence="2" id="KW-1185">Reference proteome</keyword>
<comment type="caution">
    <text evidence="1">The sequence shown here is derived from an EMBL/GenBank/DDBJ whole genome shotgun (WGS) entry which is preliminary data.</text>
</comment>
<sequence length="162" mass="17128">MHHHAAQPLTLPLPQPAPRHFAAGGAANAATLAVAGSASWPPLAPRAPCAPLGSPPAAQPSLLARFCRSANDPVRDASQHHEARMAESDAQYAAEDAAHRDTLALARGGDYARLLAAMDYRDNDTRAMHALVTCAQQGHALAREAVEVLARTWAETHTEVLL</sequence>
<dbReference type="AlphaFoldDB" id="A0A7X0UDV2"/>
<gene>
    <name evidence="1" type="ORF">HNP48_006801</name>
</gene>
<organism evidence="1 2">
    <name type="scientific">Acidovorax soli</name>
    <dbReference type="NCBI Taxonomy" id="592050"/>
    <lineage>
        <taxon>Bacteria</taxon>
        <taxon>Pseudomonadati</taxon>
        <taxon>Pseudomonadota</taxon>
        <taxon>Betaproteobacteria</taxon>
        <taxon>Burkholderiales</taxon>
        <taxon>Comamonadaceae</taxon>
        <taxon>Acidovorax</taxon>
    </lineage>
</organism>